<dbReference type="KEGG" id="ehx:EMIHUDRAFT_439311"/>
<organism evidence="2 3">
    <name type="scientific">Emiliania huxleyi (strain CCMP1516)</name>
    <dbReference type="NCBI Taxonomy" id="280463"/>
    <lineage>
        <taxon>Eukaryota</taxon>
        <taxon>Haptista</taxon>
        <taxon>Haptophyta</taxon>
        <taxon>Prymnesiophyceae</taxon>
        <taxon>Isochrysidales</taxon>
        <taxon>Noelaerhabdaceae</taxon>
        <taxon>Emiliania</taxon>
    </lineage>
</organism>
<name>A0A0D3HYP7_EMIH1</name>
<evidence type="ECO:0000313" key="2">
    <source>
        <dbReference type="EnsemblProtists" id="EOD04132"/>
    </source>
</evidence>
<protein>
    <submittedName>
        <fullName evidence="2">Uncharacterized protein</fullName>
    </submittedName>
</protein>
<keyword evidence="3" id="KW-1185">Reference proteome</keyword>
<dbReference type="HOGENOM" id="CLU_2089389_0_0_1"/>
<evidence type="ECO:0000256" key="1">
    <source>
        <dbReference type="SAM" id="MobiDB-lite"/>
    </source>
</evidence>
<dbReference type="AlphaFoldDB" id="A0A0D3HYP7"/>
<dbReference type="PaxDb" id="2903-EOD04132"/>
<proteinExistence type="predicted"/>
<dbReference type="GeneID" id="17250230"/>
<dbReference type="RefSeq" id="XP_005756561.1">
    <property type="nucleotide sequence ID" value="XM_005756504.1"/>
</dbReference>
<feature type="compositionally biased region" description="Low complexity" evidence="1">
    <location>
        <begin position="21"/>
        <end position="31"/>
    </location>
</feature>
<accession>A0A0D3HYP7</accession>
<reference evidence="2" key="2">
    <citation type="submission" date="2024-10" db="UniProtKB">
        <authorList>
            <consortium name="EnsemblProtists"/>
        </authorList>
    </citation>
    <scope>IDENTIFICATION</scope>
</reference>
<dbReference type="Proteomes" id="UP000013827">
    <property type="component" value="Unassembled WGS sequence"/>
</dbReference>
<evidence type="ECO:0000313" key="3">
    <source>
        <dbReference type="Proteomes" id="UP000013827"/>
    </source>
</evidence>
<dbReference type="EnsemblProtists" id="EOD04132">
    <property type="protein sequence ID" value="EOD04132"/>
    <property type="gene ID" value="EMIHUDRAFT_439311"/>
</dbReference>
<reference evidence="3" key="1">
    <citation type="journal article" date="2013" name="Nature">
        <title>Pan genome of the phytoplankton Emiliania underpins its global distribution.</title>
        <authorList>
            <person name="Read B.A."/>
            <person name="Kegel J."/>
            <person name="Klute M.J."/>
            <person name="Kuo A."/>
            <person name="Lefebvre S.C."/>
            <person name="Maumus F."/>
            <person name="Mayer C."/>
            <person name="Miller J."/>
            <person name="Monier A."/>
            <person name="Salamov A."/>
            <person name="Young J."/>
            <person name="Aguilar M."/>
            <person name="Claverie J.M."/>
            <person name="Frickenhaus S."/>
            <person name="Gonzalez K."/>
            <person name="Herman E.K."/>
            <person name="Lin Y.C."/>
            <person name="Napier J."/>
            <person name="Ogata H."/>
            <person name="Sarno A.F."/>
            <person name="Shmutz J."/>
            <person name="Schroeder D."/>
            <person name="de Vargas C."/>
            <person name="Verret F."/>
            <person name="von Dassow P."/>
            <person name="Valentin K."/>
            <person name="Van de Peer Y."/>
            <person name="Wheeler G."/>
            <person name="Dacks J.B."/>
            <person name="Delwiche C.F."/>
            <person name="Dyhrman S.T."/>
            <person name="Glockner G."/>
            <person name="John U."/>
            <person name="Richards T."/>
            <person name="Worden A.Z."/>
            <person name="Zhang X."/>
            <person name="Grigoriev I.V."/>
            <person name="Allen A.E."/>
            <person name="Bidle K."/>
            <person name="Borodovsky M."/>
            <person name="Bowler C."/>
            <person name="Brownlee C."/>
            <person name="Cock J.M."/>
            <person name="Elias M."/>
            <person name="Gladyshev V.N."/>
            <person name="Groth M."/>
            <person name="Guda C."/>
            <person name="Hadaegh A."/>
            <person name="Iglesias-Rodriguez M.D."/>
            <person name="Jenkins J."/>
            <person name="Jones B.M."/>
            <person name="Lawson T."/>
            <person name="Leese F."/>
            <person name="Lindquist E."/>
            <person name="Lobanov A."/>
            <person name="Lomsadze A."/>
            <person name="Malik S.B."/>
            <person name="Marsh M.E."/>
            <person name="Mackinder L."/>
            <person name="Mock T."/>
            <person name="Mueller-Roeber B."/>
            <person name="Pagarete A."/>
            <person name="Parker M."/>
            <person name="Probert I."/>
            <person name="Quesneville H."/>
            <person name="Raines C."/>
            <person name="Rensing S.A."/>
            <person name="Riano-Pachon D.M."/>
            <person name="Richier S."/>
            <person name="Rokitta S."/>
            <person name="Shiraiwa Y."/>
            <person name="Soanes D.M."/>
            <person name="van der Giezen M."/>
            <person name="Wahlund T.M."/>
            <person name="Williams B."/>
            <person name="Wilson W."/>
            <person name="Wolfe G."/>
            <person name="Wurch L.L."/>
        </authorList>
    </citation>
    <scope>NUCLEOTIDE SEQUENCE</scope>
</reference>
<sequence length="117" mass="12102">MGPPGQRLCVRSRWFPDGQTPRAPHPAARLARSSEVSSGRGSAGCTVGGGPGRLSGAALPLRSGSRPAVELRRVGCDALLATERSCESLSGGAMRGALRGRPYWAGPRLGVARGLRL</sequence>
<feature type="region of interest" description="Disordered" evidence="1">
    <location>
        <begin position="15"/>
        <end position="49"/>
    </location>
</feature>